<dbReference type="InterPro" id="IPR004752">
    <property type="entry name" value="AmpG_permease/AT-1"/>
</dbReference>
<dbReference type="PANTHER" id="PTHR12778">
    <property type="entry name" value="SOLUTE CARRIER FAMILY 33 ACETYL-COA TRANSPORTER -RELATED"/>
    <property type="match status" value="1"/>
</dbReference>
<feature type="transmembrane region" description="Helical" evidence="5">
    <location>
        <begin position="12"/>
        <end position="39"/>
    </location>
</feature>
<feature type="transmembrane region" description="Helical" evidence="5">
    <location>
        <begin position="51"/>
        <end position="71"/>
    </location>
</feature>
<dbReference type="Gene3D" id="1.20.1250.20">
    <property type="entry name" value="MFS general substrate transporter like domains"/>
    <property type="match status" value="1"/>
</dbReference>
<keyword evidence="4 5" id="KW-0472">Membrane</keyword>
<dbReference type="PANTHER" id="PTHR12778:SF9">
    <property type="entry name" value="ACETYL-COENZYME A TRANSPORTER 1"/>
    <property type="match status" value="1"/>
</dbReference>
<feature type="transmembrane region" description="Helical" evidence="5">
    <location>
        <begin position="283"/>
        <end position="301"/>
    </location>
</feature>
<dbReference type="Pfam" id="PF07690">
    <property type="entry name" value="MFS_1"/>
    <property type="match status" value="1"/>
</dbReference>
<comment type="caution">
    <text evidence="6">The sequence shown here is derived from an EMBL/GenBank/DDBJ whole genome shotgun (WGS) entry which is preliminary data.</text>
</comment>
<evidence type="ECO:0000313" key="6">
    <source>
        <dbReference type="EMBL" id="MFD1871378.1"/>
    </source>
</evidence>
<feature type="transmembrane region" description="Helical" evidence="5">
    <location>
        <begin position="149"/>
        <end position="170"/>
    </location>
</feature>
<evidence type="ECO:0000256" key="1">
    <source>
        <dbReference type="ARBA" id="ARBA00004141"/>
    </source>
</evidence>
<evidence type="ECO:0000256" key="2">
    <source>
        <dbReference type="ARBA" id="ARBA00022692"/>
    </source>
</evidence>
<protein>
    <submittedName>
        <fullName evidence="6">MFS transporter</fullName>
    </submittedName>
</protein>
<feature type="transmembrane region" description="Helical" evidence="5">
    <location>
        <begin position="338"/>
        <end position="360"/>
    </location>
</feature>
<evidence type="ECO:0000256" key="4">
    <source>
        <dbReference type="ARBA" id="ARBA00023136"/>
    </source>
</evidence>
<keyword evidence="2 5" id="KW-0812">Transmembrane</keyword>
<feature type="transmembrane region" description="Helical" evidence="5">
    <location>
        <begin position="313"/>
        <end position="332"/>
    </location>
</feature>
<dbReference type="SUPFAM" id="SSF103473">
    <property type="entry name" value="MFS general substrate transporter"/>
    <property type="match status" value="1"/>
</dbReference>
<evidence type="ECO:0000256" key="5">
    <source>
        <dbReference type="SAM" id="Phobius"/>
    </source>
</evidence>
<name>A0ABW4QP88_9BACT</name>
<comment type="subcellular location">
    <subcellularLocation>
        <location evidence="1">Membrane</location>
        <topology evidence="1">Multi-pass membrane protein</topology>
    </subcellularLocation>
</comment>
<keyword evidence="7" id="KW-1185">Reference proteome</keyword>
<dbReference type="InterPro" id="IPR036259">
    <property type="entry name" value="MFS_trans_sf"/>
</dbReference>
<feature type="transmembrane region" description="Helical" evidence="5">
    <location>
        <begin position="83"/>
        <end position="103"/>
    </location>
</feature>
<keyword evidence="3 5" id="KW-1133">Transmembrane helix</keyword>
<dbReference type="InterPro" id="IPR011701">
    <property type="entry name" value="MFS"/>
</dbReference>
<organism evidence="6 7">
    <name type="scientific">Hymenobacter bucti</name>
    <dbReference type="NCBI Taxonomy" id="1844114"/>
    <lineage>
        <taxon>Bacteria</taxon>
        <taxon>Pseudomonadati</taxon>
        <taxon>Bacteroidota</taxon>
        <taxon>Cytophagia</taxon>
        <taxon>Cytophagales</taxon>
        <taxon>Hymenobacteraceae</taxon>
        <taxon>Hymenobacter</taxon>
    </lineage>
</organism>
<evidence type="ECO:0000313" key="7">
    <source>
        <dbReference type="Proteomes" id="UP001597197"/>
    </source>
</evidence>
<sequence length="439" mass="47734">MSNLVLRDSARLRYFTFFYLYVMQGIPSGFALTAVYNFLIGQGLSARSVGSFAAIVGLPWTFQFVWGPLIDKYQYSVLGHRKQWVVLTQLVAVVASLSLLLVHDPVRQLALLGGVFFVHSVFASIQDASVDAIAISVVPVAERGRVNAFMRAGSLAGWAVGGAVLSYLLHHGGFGRAAWVQSLVLLAFTALTFFIKLERTDKLLPQFGAGPRPARPVLTDEENPSLGWLFRELWRSMVEKHSLRAFAIIMLTYMAGSLFNNAYSFYLIHTLGWSDAFVSTLQGTWVTMLSFGVLMGGGILVDRLSASHVQRWGLAGLAFFALTFSFLSPFWAVPAVGVVGLIIINLADPLVSIAAMPLLMAYCRPKIEGSQFTTYMALVNLCTVTASYLNGWLLEFTTAPFIGLGCGLLLMGLLLALYRLNPNVQAAAQAQLAAPAAAA</sequence>
<feature type="transmembrane region" description="Helical" evidence="5">
    <location>
        <begin position="399"/>
        <end position="418"/>
    </location>
</feature>
<accession>A0ABW4QP88</accession>
<feature type="transmembrane region" description="Helical" evidence="5">
    <location>
        <begin position="372"/>
        <end position="393"/>
    </location>
</feature>
<proteinExistence type="predicted"/>
<feature type="transmembrane region" description="Helical" evidence="5">
    <location>
        <begin position="243"/>
        <end position="263"/>
    </location>
</feature>
<evidence type="ECO:0000256" key="3">
    <source>
        <dbReference type="ARBA" id="ARBA00022989"/>
    </source>
</evidence>
<dbReference type="RefSeq" id="WP_382311697.1">
    <property type="nucleotide sequence ID" value="NZ_JBHUFD010000001.1"/>
</dbReference>
<feature type="transmembrane region" description="Helical" evidence="5">
    <location>
        <begin position="176"/>
        <end position="195"/>
    </location>
</feature>
<gene>
    <name evidence="6" type="ORF">ACFSDX_03010</name>
</gene>
<reference evidence="7" key="1">
    <citation type="journal article" date="2019" name="Int. J. Syst. Evol. Microbiol.">
        <title>The Global Catalogue of Microorganisms (GCM) 10K type strain sequencing project: providing services to taxonomists for standard genome sequencing and annotation.</title>
        <authorList>
            <consortium name="The Broad Institute Genomics Platform"/>
            <consortium name="The Broad Institute Genome Sequencing Center for Infectious Disease"/>
            <person name="Wu L."/>
            <person name="Ma J."/>
        </authorList>
    </citation>
    <scope>NUCLEOTIDE SEQUENCE [LARGE SCALE GENOMIC DNA]</scope>
    <source>
        <strain evidence="7">CGMCC 1.15795</strain>
    </source>
</reference>
<dbReference type="Proteomes" id="UP001597197">
    <property type="component" value="Unassembled WGS sequence"/>
</dbReference>
<dbReference type="EMBL" id="JBHUFD010000001">
    <property type="protein sequence ID" value="MFD1871378.1"/>
    <property type="molecule type" value="Genomic_DNA"/>
</dbReference>